<dbReference type="Pfam" id="PF00789">
    <property type="entry name" value="UBX"/>
    <property type="match status" value="1"/>
</dbReference>
<dbReference type="PANTHER" id="PTHR46424:SF1">
    <property type="entry name" value="UBX DOMAIN-CONTAINING PROTEIN 4"/>
    <property type="match status" value="1"/>
</dbReference>
<evidence type="ECO:0000256" key="7">
    <source>
        <dbReference type="SAM" id="Coils"/>
    </source>
</evidence>
<reference evidence="11" key="2">
    <citation type="submission" date="2023-11" db="UniProtKB">
        <authorList>
            <consortium name="WormBaseParasite"/>
        </authorList>
    </citation>
    <scope>IDENTIFICATION</scope>
</reference>
<evidence type="ECO:0000256" key="5">
    <source>
        <dbReference type="ARBA" id="ARBA00041575"/>
    </source>
</evidence>
<feature type="coiled-coil region" evidence="7">
    <location>
        <begin position="179"/>
        <end position="249"/>
    </location>
</feature>
<feature type="region of interest" description="Disordered" evidence="8">
    <location>
        <begin position="264"/>
        <end position="284"/>
    </location>
</feature>
<evidence type="ECO:0000256" key="8">
    <source>
        <dbReference type="SAM" id="MobiDB-lite"/>
    </source>
</evidence>
<evidence type="ECO:0000256" key="4">
    <source>
        <dbReference type="ARBA" id="ARBA00040925"/>
    </source>
</evidence>
<proteinExistence type="predicted"/>
<dbReference type="PROSITE" id="PS50033">
    <property type="entry name" value="UBX"/>
    <property type="match status" value="1"/>
</dbReference>
<dbReference type="InterPro" id="IPR036249">
    <property type="entry name" value="Thioredoxin-like_sf"/>
</dbReference>
<feature type="domain" description="UBX" evidence="9">
    <location>
        <begin position="283"/>
        <end position="383"/>
    </location>
</feature>
<dbReference type="AlphaFoldDB" id="A0AA85EMH5"/>
<dbReference type="Gene3D" id="3.40.30.10">
    <property type="entry name" value="Glutaredoxin"/>
    <property type="match status" value="1"/>
</dbReference>
<feature type="region of interest" description="Disordered" evidence="8">
    <location>
        <begin position="438"/>
        <end position="495"/>
    </location>
</feature>
<dbReference type="Pfam" id="PF23187">
    <property type="entry name" value="UBX7_N"/>
    <property type="match status" value="1"/>
</dbReference>
<dbReference type="Gene3D" id="3.10.20.90">
    <property type="entry name" value="Phosphatidylinositol 3-kinase Catalytic Subunit, Chain A, domain 1"/>
    <property type="match status" value="1"/>
</dbReference>
<dbReference type="InterPro" id="IPR029071">
    <property type="entry name" value="Ubiquitin-like_domsf"/>
</dbReference>
<dbReference type="CDD" id="cd01767">
    <property type="entry name" value="UBX"/>
    <property type="match status" value="1"/>
</dbReference>
<keyword evidence="10" id="KW-1185">Reference proteome</keyword>
<comment type="subcellular location">
    <subcellularLocation>
        <location evidence="1">Endoplasmic reticulum membrane</location>
        <topology evidence="1">Peripheral membrane protein</topology>
    </subcellularLocation>
</comment>
<name>A0AA85EMH5_9TREM</name>
<dbReference type="SUPFAM" id="SSF54236">
    <property type="entry name" value="Ubiquitin-like"/>
    <property type="match status" value="1"/>
</dbReference>
<dbReference type="GO" id="GO:0005789">
    <property type="term" value="C:endoplasmic reticulum membrane"/>
    <property type="evidence" value="ECO:0007669"/>
    <property type="project" value="UniProtKB-SubCell"/>
</dbReference>
<comment type="function">
    <text evidence="6">Involved in endoplasmic reticulum-associated protein degradation (ERAD). Acts as a platform to recruit both UBQLN1 and VCP to the ER during ERAD.</text>
</comment>
<comment type="subunit">
    <text evidence="3">Directly interacts with VCP. Interacts with UBQLN1. Forms a complex with VCP and UBQLN1.</text>
</comment>
<organism evidence="10 11">
    <name type="scientific">Schistosoma rodhaini</name>
    <dbReference type="NCBI Taxonomy" id="6188"/>
    <lineage>
        <taxon>Eukaryota</taxon>
        <taxon>Metazoa</taxon>
        <taxon>Spiralia</taxon>
        <taxon>Lophotrochozoa</taxon>
        <taxon>Platyhelminthes</taxon>
        <taxon>Trematoda</taxon>
        <taxon>Digenea</taxon>
        <taxon>Strigeidida</taxon>
        <taxon>Schistosomatoidea</taxon>
        <taxon>Schistosomatidae</taxon>
        <taxon>Schistosoma</taxon>
    </lineage>
</organism>
<keyword evidence="7" id="KW-0175">Coiled coil</keyword>
<sequence>MCQADYRNWMEWFKGEVSDAIKSVKEESKVLLVFIKGTDEDSSFVSTQFDDQVGEVCCNVVCLQLEASSRAAVQFSAVYAVLTVPCIYLIGPTGQVIDIKLGRIESKSLVDWIKKSGSGPVNNVNSTTTSNISKNELHDDTEQTFRSDIIEPSVSSMSETQTKNCEQPLEERVECAYQFIQTQRQLKEEETRKKSVEAEIKRREVGKAMNEFKERQRQKEIEDALAERRKEEAESRIQLEKLRQQIEEDRKVREERWSRLYGSQLKTSGTPVHPPQESLQSSSCSDEVRLQLKSLEGGRIIHRFPATATIYDVRNWFQELVSCDFQMEDSSQVLSEADRNNFKNLFLQGFRFLQLYPKRIFGPEDESQSLRELGYYPSAALFLVLNKSNQAITRSNDGIVSQFYNIISSGFSTTYGLIGWAVGGLYSLGQSLVSTLTGSRTQQSNSNLPGNTAHPDGSKKNRSVRRQGNVARLSHMPDSSDDEQARWNGNSTEQL</sequence>
<dbReference type="SMART" id="SM00166">
    <property type="entry name" value="UBX"/>
    <property type="match status" value="1"/>
</dbReference>
<protein>
    <recommendedName>
        <fullName evidence="4">UBX domain-containing protein 4</fullName>
    </recommendedName>
    <alternativeName>
        <fullName evidence="5">UBX domain-containing protein 2</fullName>
    </alternativeName>
</protein>
<evidence type="ECO:0000256" key="1">
    <source>
        <dbReference type="ARBA" id="ARBA00004406"/>
    </source>
</evidence>
<accession>A0AA85EMH5</accession>
<reference evidence="10" key="1">
    <citation type="submission" date="2022-06" db="EMBL/GenBank/DDBJ databases">
        <authorList>
            <person name="Berger JAMES D."/>
            <person name="Berger JAMES D."/>
        </authorList>
    </citation>
    <scope>NUCLEOTIDE SEQUENCE [LARGE SCALE GENOMIC DNA]</scope>
</reference>
<evidence type="ECO:0000259" key="9">
    <source>
        <dbReference type="PROSITE" id="PS50033"/>
    </source>
</evidence>
<feature type="compositionally biased region" description="Polar residues" evidence="8">
    <location>
        <begin position="438"/>
        <end position="450"/>
    </location>
</feature>
<dbReference type="SUPFAM" id="SSF52833">
    <property type="entry name" value="Thioredoxin-like"/>
    <property type="match status" value="1"/>
</dbReference>
<dbReference type="GO" id="GO:0006986">
    <property type="term" value="P:response to unfolded protein"/>
    <property type="evidence" value="ECO:0007669"/>
    <property type="project" value="UniProtKB-KW"/>
</dbReference>
<evidence type="ECO:0000256" key="6">
    <source>
        <dbReference type="ARBA" id="ARBA00046062"/>
    </source>
</evidence>
<dbReference type="WBParaSite" id="SRDH1_15100.1">
    <property type="protein sequence ID" value="SRDH1_15100.1"/>
    <property type="gene ID" value="SRDH1_15100"/>
</dbReference>
<keyword evidence="2" id="KW-0834">Unfolded protein response</keyword>
<evidence type="ECO:0000256" key="2">
    <source>
        <dbReference type="ARBA" id="ARBA00023230"/>
    </source>
</evidence>
<dbReference type="InterPro" id="IPR001012">
    <property type="entry name" value="UBX_dom"/>
</dbReference>
<evidence type="ECO:0000256" key="3">
    <source>
        <dbReference type="ARBA" id="ARBA00038812"/>
    </source>
</evidence>
<dbReference type="PANTHER" id="PTHR46424">
    <property type="entry name" value="UBX DOMAIN-CONTAINING PROTEIN 4"/>
    <property type="match status" value="1"/>
</dbReference>
<evidence type="ECO:0000313" key="10">
    <source>
        <dbReference type="Proteomes" id="UP000050792"/>
    </source>
</evidence>
<dbReference type="Proteomes" id="UP000050792">
    <property type="component" value="Unassembled WGS sequence"/>
</dbReference>
<evidence type="ECO:0000313" key="11">
    <source>
        <dbReference type="WBParaSite" id="SRDH1_15100.1"/>
    </source>
</evidence>
<dbReference type="GO" id="GO:0036503">
    <property type="term" value="P:ERAD pathway"/>
    <property type="evidence" value="ECO:0007669"/>
    <property type="project" value="TreeGrafter"/>
</dbReference>